<name>A0ACC0U8A6_9AGAM</name>
<comment type="caution">
    <text evidence="1">The sequence shown here is derived from an EMBL/GenBank/DDBJ whole genome shotgun (WGS) entry which is preliminary data.</text>
</comment>
<evidence type="ECO:0000313" key="2">
    <source>
        <dbReference type="Proteomes" id="UP001207468"/>
    </source>
</evidence>
<dbReference type="Proteomes" id="UP001207468">
    <property type="component" value="Unassembled WGS sequence"/>
</dbReference>
<keyword evidence="2" id="KW-1185">Reference proteome</keyword>
<gene>
    <name evidence="1" type="ORF">F5148DRAFT_1200689</name>
</gene>
<dbReference type="EMBL" id="JAGFNK010000106">
    <property type="protein sequence ID" value="KAI9507935.1"/>
    <property type="molecule type" value="Genomic_DNA"/>
</dbReference>
<accession>A0ACC0U8A6</accession>
<organism evidence="1 2">
    <name type="scientific">Russula earlei</name>
    <dbReference type="NCBI Taxonomy" id="71964"/>
    <lineage>
        <taxon>Eukaryota</taxon>
        <taxon>Fungi</taxon>
        <taxon>Dikarya</taxon>
        <taxon>Basidiomycota</taxon>
        <taxon>Agaricomycotina</taxon>
        <taxon>Agaricomycetes</taxon>
        <taxon>Russulales</taxon>
        <taxon>Russulaceae</taxon>
        <taxon>Russula</taxon>
    </lineage>
</organism>
<evidence type="ECO:0000313" key="1">
    <source>
        <dbReference type="EMBL" id="KAI9507935.1"/>
    </source>
</evidence>
<protein>
    <submittedName>
        <fullName evidence="1">Uncharacterized protein</fullName>
    </submittedName>
</protein>
<sequence length="857" mass="95903">MAQASSPIPDPDLEAQNAGPLPSGEKDPEKPINQASVEVDGPLPESHTPPPSGDMHKNHDTEEYDERAANFWSVYVGEAESHDKALVETWKDDMEGIIIFAGLYSASLTAFLTESYKLLVPNPMQDNVYYTRQSVQLLAQISAQLAASGSPVPSTVNLPPPLEDFRAEKSDVRVNIYWFMSLVFSLTAALAATLVQQWVRDYMHVFQRYNHALKRSRIRQFLYEGTQRWYMPVVVDAVPALIHISLFLFFVGLADFLFKINTSTATATTVTIGVAISFYLWTIIAPVQDAQSPYQSPLSAVFWLLVQLIRRRKHKPHGTDGEWKKVSTNMTEGRIQLAMHESKERKKRDANAIRWVIDNLTEDSELEPFVLGIPGSFGSTWGQKVWETVAEGEGQNESALVLHNHGPPTQAVATTGSTQRKDSLHLHDLCSRITRLLKTCADPGILPTEDDRRKQSEILAQTLRYLGAIESNRAEATQGFDSTTVVRRTCMSIIAVRKMLQTSAVHDAAQHVISRLAAVQGETESDKDVLAAQTVGTIDQYMKSAWDSALNLHDELTPEVELDKMEERLHEIMRSNKGQIAELEYTWNILGWAKEVDDKVISLVETMMNATGGVLYYLPHTVLEWQDDPRRIPDEGMRPIPTYLMPQLIPPRLLMQRLWVCPWLFRSISASGWDYAVYQPKTLGELSAPELSVNELCELMNTQTPIKTQLCRMQDLRDGGLVYVVELFITAVRSNKAASQHSSRSLFVGTFHSITADWKEYPCAIWTQELLVNLLRQVLQQSDVPPADEVPGYIIDEFLSFVANVLAEKKGPHVDEAISIIEGYIHSRGGPQEIARKAISTIAPPDQPPGGLPTGTL</sequence>
<proteinExistence type="predicted"/>
<reference evidence="1" key="1">
    <citation type="submission" date="2021-03" db="EMBL/GenBank/DDBJ databases">
        <title>Evolutionary priming and transition to the ectomycorrhizal habit in an iconic lineage of mushroom-forming fungi: is preadaptation a requirement?</title>
        <authorList>
            <consortium name="DOE Joint Genome Institute"/>
            <person name="Looney B.P."/>
            <person name="Miyauchi S."/>
            <person name="Morin E."/>
            <person name="Drula E."/>
            <person name="Courty P.E."/>
            <person name="Chicoki N."/>
            <person name="Fauchery L."/>
            <person name="Kohler A."/>
            <person name="Kuo A."/>
            <person name="LaButti K."/>
            <person name="Pangilinan J."/>
            <person name="Lipzen A."/>
            <person name="Riley R."/>
            <person name="Andreopoulos W."/>
            <person name="He G."/>
            <person name="Johnson J."/>
            <person name="Barry K.W."/>
            <person name="Grigoriev I.V."/>
            <person name="Nagy L."/>
            <person name="Hibbett D."/>
            <person name="Henrissat B."/>
            <person name="Matheny P.B."/>
            <person name="Labbe J."/>
            <person name="Martin A.F."/>
        </authorList>
    </citation>
    <scope>NUCLEOTIDE SEQUENCE</scope>
    <source>
        <strain evidence="1">BPL698</strain>
    </source>
</reference>